<evidence type="ECO:0000313" key="1">
    <source>
        <dbReference type="EMBL" id="QRD87589.1"/>
    </source>
</evidence>
<proteinExistence type="predicted"/>
<dbReference type="VEuPathDB" id="FungiDB:AFLA_003349"/>
<keyword evidence="2" id="KW-1185">Reference proteome</keyword>
<name>A0A7U2MPP4_ASPFN</name>
<reference evidence="2" key="1">
    <citation type="journal article" date="2021" name="G3 (Bethesda)">
        <title>Chromosome assembled and annotated genome sequence of Aspergillus flavus NRRL 3357.</title>
        <authorList>
            <person name="Skerker J.M."/>
            <person name="Pianalto K.M."/>
            <person name="Mondo S.J."/>
            <person name="Yang K."/>
            <person name="Arkin A.P."/>
            <person name="Keller N.P."/>
            <person name="Grigoriev I.V."/>
            <person name="Louise Glass N.L."/>
        </authorList>
    </citation>
    <scope>NUCLEOTIDE SEQUENCE [LARGE SCALE GENOMIC DNA]</scope>
    <source>
        <strain evidence="2">ATCC 200026 / FGSC A1120 / IAM 13836 / NRRL 3357 / JCM 12722 / SRRC 167</strain>
    </source>
</reference>
<sequence length="153" mass="17851">MKSHVNVNMLFLTFEINKKWLLLKSSYLGDRSTVHDEVIKLHGPLHVFELGVVYHTKSLKLLQDKMVKDLTFDVRYDNELAHDYYGDGKQLAEHMRRIYHDKNLQFPNEFESTLTTPPVHFMSVEALDEADVEELRNVNVPPGLNIEILDLNM</sequence>
<dbReference type="VEuPathDB" id="FungiDB:F9C07_2278984"/>
<organism evidence="1 2">
    <name type="scientific">Aspergillus flavus (strain ATCC 200026 / FGSC A1120 / IAM 13836 / NRRL 3357 / JCM 12722 / SRRC 167)</name>
    <dbReference type="NCBI Taxonomy" id="332952"/>
    <lineage>
        <taxon>Eukaryota</taxon>
        <taxon>Fungi</taxon>
        <taxon>Dikarya</taxon>
        <taxon>Ascomycota</taxon>
        <taxon>Pezizomycotina</taxon>
        <taxon>Eurotiomycetes</taxon>
        <taxon>Eurotiomycetidae</taxon>
        <taxon>Eurotiales</taxon>
        <taxon>Aspergillaceae</taxon>
        <taxon>Aspergillus</taxon>
        <taxon>Aspergillus subgen. Circumdati</taxon>
    </lineage>
</organism>
<protein>
    <submittedName>
        <fullName evidence="1">Uncharacterized protein</fullName>
    </submittedName>
</protein>
<dbReference type="EMBL" id="CP044619">
    <property type="protein sequence ID" value="QRD87589.1"/>
    <property type="molecule type" value="Genomic_DNA"/>
</dbReference>
<evidence type="ECO:0000313" key="2">
    <source>
        <dbReference type="Proteomes" id="UP000596276"/>
    </source>
</evidence>
<dbReference type="AlphaFoldDB" id="A0A7U2MPP4"/>
<gene>
    <name evidence="1" type="ORF">F9C07_2278984</name>
</gene>
<dbReference type="Proteomes" id="UP000596276">
    <property type="component" value="Chromosome 1"/>
</dbReference>
<accession>A0A7U2MPP4</accession>